<keyword evidence="4" id="KW-1185">Reference proteome</keyword>
<dbReference type="PANTHER" id="PTHR33164">
    <property type="entry name" value="TRANSCRIPTIONAL REGULATOR, MARR FAMILY"/>
    <property type="match status" value="1"/>
</dbReference>
<dbReference type="PROSITE" id="PS50995">
    <property type="entry name" value="HTH_MARR_2"/>
    <property type="match status" value="1"/>
</dbReference>
<organism evidence="3 4">
    <name type="scientific">Rugosimonospora africana</name>
    <dbReference type="NCBI Taxonomy" id="556532"/>
    <lineage>
        <taxon>Bacteria</taxon>
        <taxon>Bacillati</taxon>
        <taxon>Actinomycetota</taxon>
        <taxon>Actinomycetes</taxon>
        <taxon>Micromonosporales</taxon>
        <taxon>Micromonosporaceae</taxon>
        <taxon>Rugosimonospora</taxon>
    </lineage>
</organism>
<evidence type="ECO:0000259" key="2">
    <source>
        <dbReference type="PROSITE" id="PS50995"/>
    </source>
</evidence>
<dbReference type="Proteomes" id="UP000642748">
    <property type="component" value="Unassembled WGS sequence"/>
</dbReference>
<dbReference type="EMBL" id="BONZ01000034">
    <property type="protein sequence ID" value="GIH15427.1"/>
    <property type="molecule type" value="Genomic_DNA"/>
</dbReference>
<proteinExistence type="predicted"/>
<evidence type="ECO:0000256" key="1">
    <source>
        <dbReference type="SAM" id="MobiDB-lite"/>
    </source>
</evidence>
<comment type="caution">
    <text evidence="3">The sequence shown here is derived from an EMBL/GenBank/DDBJ whole genome shotgun (WGS) entry which is preliminary data.</text>
</comment>
<dbReference type="SMART" id="SM00347">
    <property type="entry name" value="HTH_MARR"/>
    <property type="match status" value="1"/>
</dbReference>
<evidence type="ECO:0000313" key="4">
    <source>
        <dbReference type="Proteomes" id="UP000642748"/>
    </source>
</evidence>
<accession>A0A8J3QSX7</accession>
<name>A0A8J3QSX7_9ACTN</name>
<feature type="domain" description="HTH marR-type" evidence="2">
    <location>
        <begin position="25"/>
        <end position="157"/>
    </location>
</feature>
<evidence type="ECO:0000313" key="3">
    <source>
        <dbReference type="EMBL" id="GIH15427.1"/>
    </source>
</evidence>
<dbReference type="InterPro" id="IPR036388">
    <property type="entry name" value="WH-like_DNA-bd_sf"/>
</dbReference>
<dbReference type="GO" id="GO:0003700">
    <property type="term" value="F:DNA-binding transcription factor activity"/>
    <property type="evidence" value="ECO:0007669"/>
    <property type="project" value="InterPro"/>
</dbReference>
<gene>
    <name evidence="3" type="ORF">Raf01_35990</name>
</gene>
<feature type="compositionally biased region" description="Polar residues" evidence="1">
    <location>
        <begin position="185"/>
        <end position="220"/>
    </location>
</feature>
<dbReference type="Pfam" id="PF01047">
    <property type="entry name" value="MarR"/>
    <property type="match status" value="1"/>
</dbReference>
<dbReference type="Gene3D" id="1.10.10.10">
    <property type="entry name" value="Winged helix-like DNA-binding domain superfamily/Winged helix DNA-binding domain"/>
    <property type="match status" value="1"/>
</dbReference>
<sequence length="229" mass="25126">MSSKPEPVTSEPEPRWLTPAERAGWLSLAGILIRLPGALDSQLQRDAGMNTFEYFVLSGLSMAPKHTLRMTELAAFVSGSPSRLSHVVKRLEQRGWVRRDLDPQDARCTNAVLTEAGWDKVVASAPGHVEAVRHLVIDALTSGQIRQLHEIGERILGRVAPDEPCTAYRPATHETTPTTHPAEASTRQTEPSTRQAKSTAHQTKPTTRQAASTHQTQPATPRSKKVPRS</sequence>
<dbReference type="AlphaFoldDB" id="A0A8J3QSX7"/>
<dbReference type="PANTHER" id="PTHR33164:SF99">
    <property type="entry name" value="MARR FAMILY REGULATORY PROTEIN"/>
    <property type="match status" value="1"/>
</dbReference>
<reference evidence="3" key="1">
    <citation type="submission" date="2021-01" db="EMBL/GenBank/DDBJ databases">
        <title>Whole genome shotgun sequence of Rugosimonospora africana NBRC 104875.</title>
        <authorList>
            <person name="Komaki H."/>
            <person name="Tamura T."/>
        </authorList>
    </citation>
    <scope>NUCLEOTIDE SEQUENCE</scope>
    <source>
        <strain evidence="3">NBRC 104875</strain>
    </source>
</reference>
<protein>
    <recommendedName>
        <fullName evidence="2">HTH marR-type domain-containing protein</fullName>
    </recommendedName>
</protein>
<dbReference type="InterPro" id="IPR036390">
    <property type="entry name" value="WH_DNA-bd_sf"/>
</dbReference>
<dbReference type="RefSeq" id="WP_308442655.1">
    <property type="nucleotide sequence ID" value="NZ_BONZ01000034.1"/>
</dbReference>
<feature type="compositionally biased region" description="Low complexity" evidence="1">
    <location>
        <begin position="173"/>
        <end position="184"/>
    </location>
</feature>
<dbReference type="SUPFAM" id="SSF46785">
    <property type="entry name" value="Winged helix' DNA-binding domain"/>
    <property type="match status" value="1"/>
</dbReference>
<dbReference type="GO" id="GO:0006950">
    <property type="term" value="P:response to stress"/>
    <property type="evidence" value="ECO:0007669"/>
    <property type="project" value="TreeGrafter"/>
</dbReference>
<feature type="region of interest" description="Disordered" evidence="1">
    <location>
        <begin position="163"/>
        <end position="229"/>
    </location>
</feature>
<dbReference type="InterPro" id="IPR000835">
    <property type="entry name" value="HTH_MarR-typ"/>
</dbReference>
<dbReference type="InterPro" id="IPR039422">
    <property type="entry name" value="MarR/SlyA-like"/>
</dbReference>